<keyword evidence="3" id="KW-1185">Reference proteome</keyword>
<dbReference type="AlphaFoldDB" id="A0A328P5Z3"/>
<organism evidence="2 3">
    <name type="scientific">Dyella jiangningensis</name>
    <dbReference type="NCBI Taxonomy" id="1379159"/>
    <lineage>
        <taxon>Bacteria</taxon>
        <taxon>Pseudomonadati</taxon>
        <taxon>Pseudomonadota</taxon>
        <taxon>Gammaproteobacteria</taxon>
        <taxon>Lysobacterales</taxon>
        <taxon>Rhodanobacteraceae</taxon>
        <taxon>Dyella</taxon>
    </lineage>
</organism>
<proteinExistence type="predicted"/>
<feature type="transmembrane region" description="Helical" evidence="1">
    <location>
        <begin position="12"/>
        <end position="37"/>
    </location>
</feature>
<dbReference type="EMBL" id="NFZS01000001">
    <property type="protein sequence ID" value="RAO77419.1"/>
    <property type="molecule type" value="Genomic_DNA"/>
</dbReference>
<evidence type="ECO:0000256" key="1">
    <source>
        <dbReference type="SAM" id="Phobius"/>
    </source>
</evidence>
<sequence length="196" mass="22111">MGWRTHVLGSEELTASGVITVSAVFLVLAALCYSLWIDFESEPWVARNAVWYAGVLGLAMACWMTWLIVSGRIKTARMSPTVAVLMTPVYAFIFAFMLWYPISDGIPGAYTRLFGTPTVKVAVFETEELRGGKGCRYRARTHLDDHFGAFILCVGADYYRAHPDRRVELALIGYRSDYGLYVVDSRHVRDLGRRVR</sequence>
<evidence type="ECO:0000313" key="3">
    <source>
        <dbReference type="Proteomes" id="UP000248926"/>
    </source>
</evidence>
<name>A0A328P5Z3_9GAMM</name>
<dbReference type="Proteomes" id="UP000248926">
    <property type="component" value="Unassembled WGS sequence"/>
</dbReference>
<feature type="transmembrane region" description="Helical" evidence="1">
    <location>
        <begin position="81"/>
        <end position="102"/>
    </location>
</feature>
<evidence type="ECO:0000313" key="2">
    <source>
        <dbReference type="EMBL" id="RAO77419.1"/>
    </source>
</evidence>
<reference evidence="2 3" key="1">
    <citation type="journal article" date="2018" name="Genet. Mol. Biol.">
        <title>The genome sequence of Dyella jiangningensis FCAV SCS01 from a lignocellulose-decomposing microbial consortium metagenome reveals potential for biotechnological applications.</title>
        <authorList>
            <person name="Desiderato J.G."/>
            <person name="Alvarenga D.O."/>
            <person name="Constancio M.T.L."/>
            <person name="Alves L.M.C."/>
            <person name="Varani A.M."/>
        </authorList>
    </citation>
    <scope>NUCLEOTIDE SEQUENCE [LARGE SCALE GENOMIC DNA]</scope>
    <source>
        <strain evidence="2 3">FCAV SCS01</strain>
    </source>
</reference>
<keyword evidence="1" id="KW-0472">Membrane</keyword>
<keyword evidence="1" id="KW-0812">Transmembrane</keyword>
<comment type="caution">
    <text evidence="2">The sequence shown here is derived from an EMBL/GenBank/DDBJ whole genome shotgun (WGS) entry which is preliminary data.</text>
</comment>
<feature type="transmembrane region" description="Helical" evidence="1">
    <location>
        <begin position="49"/>
        <end position="69"/>
    </location>
</feature>
<gene>
    <name evidence="2" type="ORF">CA260_05955</name>
</gene>
<dbReference type="RefSeq" id="WP_111981448.1">
    <property type="nucleotide sequence ID" value="NZ_NFZS01000001.1"/>
</dbReference>
<protein>
    <submittedName>
        <fullName evidence="2">Uncharacterized protein</fullName>
    </submittedName>
</protein>
<keyword evidence="1" id="KW-1133">Transmembrane helix</keyword>
<accession>A0A328P5Z3</accession>